<dbReference type="Proteomes" id="UP000034291">
    <property type="component" value="Unassembled WGS sequence"/>
</dbReference>
<dbReference type="InterPro" id="IPR029063">
    <property type="entry name" value="SAM-dependent_MTases_sf"/>
</dbReference>
<dbReference type="EMBL" id="JZBS01001811">
    <property type="protein sequence ID" value="KKK21338.1"/>
    <property type="molecule type" value="Genomic_DNA"/>
</dbReference>
<dbReference type="PANTHER" id="PTHR38049:SF1">
    <property type="entry name" value="PROTEIN KINASE DOMAIN-CONTAINING PROTEIN"/>
    <property type="match status" value="1"/>
</dbReference>
<reference evidence="1 2" key="1">
    <citation type="submission" date="2015-02" db="EMBL/GenBank/DDBJ databases">
        <title>Draft Genome Sequences of Two Closely-Related Aflatoxigenic Aspergillus Species Obtained from the Cote d'Ivoire.</title>
        <authorList>
            <person name="Moore G.G."/>
            <person name="Beltz S.B."/>
            <person name="Mack B.M."/>
        </authorList>
    </citation>
    <scope>NUCLEOTIDE SEQUENCE [LARGE SCALE GENOMIC DNA]</scope>
    <source>
        <strain evidence="1 2">SRRC1468</strain>
    </source>
</reference>
<organism evidence="1 2">
    <name type="scientific">Aspergillus rambellii</name>
    <dbReference type="NCBI Taxonomy" id="308745"/>
    <lineage>
        <taxon>Eukaryota</taxon>
        <taxon>Fungi</taxon>
        <taxon>Dikarya</taxon>
        <taxon>Ascomycota</taxon>
        <taxon>Pezizomycotina</taxon>
        <taxon>Eurotiomycetes</taxon>
        <taxon>Eurotiomycetidae</taxon>
        <taxon>Eurotiales</taxon>
        <taxon>Aspergillaceae</taxon>
        <taxon>Aspergillus</taxon>
        <taxon>Aspergillus subgen. Nidulantes</taxon>
    </lineage>
</organism>
<evidence type="ECO:0000313" key="1">
    <source>
        <dbReference type="EMBL" id="KKK21338.1"/>
    </source>
</evidence>
<gene>
    <name evidence="1" type="ORF">ARAM_004087</name>
</gene>
<dbReference type="PANTHER" id="PTHR38049">
    <property type="entry name" value="RICIN B LECTIN DOMAIN-CONTAINING PROTEIN"/>
    <property type="match status" value="1"/>
</dbReference>
<dbReference type="Gene3D" id="3.40.50.150">
    <property type="entry name" value="Vaccinia Virus protein VP39"/>
    <property type="match status" value="1"/>
</dbReference>
<dbReference type="CDD" id="cd02440">
    <property type="entry name" value="AdoMet_MTases"/>
    <property type="match status" value="1"/>
</dbReference>
<dbReference type="AlphaFoldDB" id="A0A0F8UPA4"/>
<dbReference type="SUPFAM" id="SSF53335">
    <property type="entry name" value="S-adenosyl-L-methionine-dependent methyltransferases"/>
    <property type="match status" value="1"/>
</dbReference>
<keyword evidence="2" id="KW-1185">Reference proteome</keyword>
<proteinExistence type="predicted"/>
<comment type="caution">
    <text evidence="1">The sequence shown here is derived from an EMBL/GenBank/DDBJ whole genome shotgun (WGS) entry which is preliminary data.</text>
</comment>
<evidence type="ECO:0000313" key="2">
    <source>
        <dbReference type="Proteomes" id="UP000034291"/>
    </source>
</evidence>
<dbReference type="Pfam" id="PF10294">
    <property type="entry name" value="Methyltransf_16"/>
    <property type="match status" value="1"/>
</dbReference>
<keyword evidence="1" id="KW-0808">Transferase</keyword>
<dbReference type="STRING" id="308745.A0A0F8UPA4"/>
<dbReference type="InterPro" id="IPR019410">
    <property type="entry name" value="Methyltransf_16"/>
</dbReference>
<keyword evidence="1" id="KW-0489">Methyltransferase</keyword>
<protein>
    <submittedName>
        <fullName evidence="1">Putative glucose-inducible SAM-dependent methyltransferase Rrg1</fullName>
    </submittedName>
</protein>
<dbReference type="GO" id="GO:0032259">
    <property type="term" value="P:methylation"/>
    <property type="evidence" value="ECO:0007669"/>
    <property type="project" value="UniProtKB-KW"/>
</dbReference>
<accession>A0A0F8UPA4</accession>
<name>A0A0F8UPA4_9EURO</name>
<dbReference type="GO" id="GO:0008757">
    <property type="term" value="F:S-adenosylmethionine-dependent methyltransferase activity"/>
    <property type="evidence" value="ECO:0007669"/>
    <property type="project" value="UniProtKB-ARBA"/>
</dbReference>
<dbReference type="OrthoDB" id="433955at2759"/>
<sequence>MITAEPDEPLHVLDLPQIHMKPSGTELIQTLELLAIKPRGFGSSAHESVKSQTVHPAGVTRYLTSIISSSLSWLDTDELREAVWDAAAARLSERSGRTAMPAMSRVFVIPTSSGEELTLTLHEPSLTADNLGMKTWVSSYLLSRRLHTLPDSTPQLIPSASITPTSGRTLRALELGAGTGLVGLSFAALRGKSATVHLTDLPEIVPNLSHNVSLNVELLTNTAATTTTGVLDWCVTPEPLPVPEEQYDLILAADPLYSPSHPQWLVDTIAVWLGRGLDARVVLEMPLRDAYLPQVEELRQRMGHLGLAVVEEGEETGYDDWETADGGALAVRCWWSAYIDDPISSDRKVEAHAGQAFYINYPELDHMKHLKRGLGLVTTISDNPPQLNWLYADKDTHEVKYGNRTESCEHAVGPWDWRDDETTITLERKGRFLAVKGDDGSWEVYFDRHRDGLQGVLQATGEIGQSGRCAYSIEKDSSRADLGLKKK</sequence>